<evidence type="ECO:0000313" key="1">
    <source>
        <dbReference type="EMBL" id="KAJ8662596.1"/>
    </source>
</evidence>
<keyword evidence="2" id="KW-1185">Reference proteome</keyword>
<sequence>MPHLTAPTMIPNHARLLSFGKVFHTMLVMFKLAKKSFMKTKQQKMQLSAYVKNASLFGPMESDSAVFDIAQSSGISTSEFFGALTRQHPKALGWVPSKFRSSCVIVSFEDASSGFSMC</sequence>
<name>A0AAD7VCG6_9FUNG</name>
<organism evidence="1 2">
    <name type="scientific">Lichtheimia ornata</name>
    <dbReference type="NCBI Taxonomy" id="688661"/>
    <lineage>
        <taxon>Eukaryota</taxon>
        <taxon>Fungi</taxon>
        <taxon>Fungi incertae sedis</taxon>
        <taxon>Mucoromycota</taxon>
        <taxon>Mucoromycotina</taxon>
        <taxon>Mucoromycetes</taxon>
        <taxon>Mucorales</taxon>
        <taxon>Lichtheimiaceae</taxon>
        <taxon>Lichtheimia</taxon>
    </lineage>
</organism>
<evidence type="ECO:0000313" key="2">
    <source>
        <dbReference type="Proteomes" id="UP001234581"/>
    </source>
</evidence>
<comment type="caution">
    <text evidence="1">The sequence shown here is derived from an EMBL/GenBank/DDBJ whole genome shotgun (WGS) entry which is preliminary data.</text>
</comment>
<dbReference type="RefSeq" id="XP_058347509.1">
    <property type="nucleotide sequence ID" value="XM_058481652.1"/>
</dbReference>
<gene>
    <name evidence="1" type="ORF">O0I10_001558</name>
</gene>
<protein>
    <submittedName>
        <fullName evidence="1">Uncharacterized protein</fullName>
    </submittedName>
</protein>
<reference evidence="1 2" key="1">
    <citation type="submission" date="2023-03" db="EMBL/GenBank/DDBJ databases">
        <title>Genome sequence of Lichtheimia ornata CBS 291.66.</title>
        <authorList>
            <person name="Mohabir J.T."/>
            <person name="Shea T.P."/>
            <person name="Kurbessoian T."/>
            <person name="Berby B."/>
            <person name="Fontaine J."/>
            <person name="Livny J."/>
            <person name="Gnirke A."/>
            <person name="Stajich J.E."/>
            <person name="Cuomo C.A."/>
        </authorList>
    </citation>
    <scope>NUCLEOTIDE SEQUENCE [LARGE SCALE GENOMIC DNA]</scope>
    <source>
        <strain evidence="1">CBS 291.66</strain>
    </source>
</reference>
<dbReference type="AlphaFoldDB" id="A0AAD7VCG6"/>
<dbReference type="GeneID" id="83208976"/>
<dbReference type="EMBL" id="JARTCD010000004">
    <property type="protein sequence ID" value="KAJ8662596.1"/>
    <property type="molecule type" value="Genomic_DNA"/>
</dbReference>
<accession>A0AAD7VCG6</accession>
<dbReference type="Proteomes" id="UP001234581">
    <property type="component" value="Unassembled WGS sequence"/>
</dbReference>
<proteinExistence type="predicted"/>